<dbReference type="PANTHER" id="PTHR32060">
    <property type="entry name" value="TAIL-SPECIFIC PROTEASE"/>
    <property type="match status" value="1"/>
</dbReference>
<dbReference type="InterPro" id="IPR005151">
    <property type="entry name" value="Tail-specific_protease"/>
</dbReference>
<keyword evidence="3" id="KW-1185">Reference proteome</keyword>
<reference evidence="2 3" key="1">
    <citation type="submission" date="2014-02" db="EMBL/GenBank/DDBJ databases">
        <title>Diversity of Thermotogales isolates from hydrothermal vents.</title>
        <authorList>
            <person name="Haverkamp T.H.A."/>
            <person name="Lossouarn J."/>
            <person name="Geslin C."/>
            <person name="Nesbo C.L."/>
        </authorList>
    </citation>
    <scope>NUCLEOTIDE SEQUENCE [LARGE SCALE GENOMIC DNA]</scope>
    <source>
        <strain evidence="2 3">431</strain>
    </source>
</reference>
<dbReference type="Gene3D" id="3.90.226.10">
    <property type="entry name" value="2-enoyl-CoA Hydratase, Chain A, domain 1"/>
    <property type="match status" value="1"/>
</dbReference>
<gene>
    <name evidence="2" type="ORF">BW47_05875</name>
</gene>
<dbReference type="RefSeq" id="WP_012057318.1">
    <property type="nucleotide sequence ID" value="NZ_CP007389.1"/>
</dbReference>
<dbReference type="EMBL" id="CP007389">
    <property type="protein sequence ID" value="APT74882.1"/>
    <property type="molecule type" value="Genomic_DNA"/>
</dbReference>
<dbReference type="InterPro" id="IPR029045">
    <property type="entry name" value="ClpP/crotonase-like_dom_sf"/>
</dbReference>
<evidence type="ECO:0000313" key="3">
    <source>
        <dbReference type="Proteomes" id="UP000185490"/>
    </source>
</evidence>
<dbReference type="Pfam" id="PF03572">
    <property type="entry name" value="Peptidase_S41"/>
    <property type="match status" value="1"/>
</dbReference>
<feature type="domain" description="Tail specific protease" evidence="1">
    <location>
        <begin position="173"/>
        <end position="400"/>
    </location>
</feature>
<proteinExistence type="predicted"/>
<dbReference type="SMART" id="SM00245">
    <property type="entry name" value="TSPc"/>
    <property type="match status" value="1"/>
</dbReference>
<dbReference type="Proteomes" id="UP000185490">
    <property type="component" value="Chromosome"/>
</dbReference>
<protein>
    <recommendedName>
        <fullName evidence="1">Tail specific protease domain-containing protein</fullName>
    </recommendedName>
</protein>
<evidence type="ECO:0000313" key="2">
    <source>
        <dbReference type="EMBL" id="APT74882.1"/>
    </source>
</evidence>
<accession>A0ABN4V473</accession>
<dbReference type="PANTHER" id="PTHR32060:SF30">
    <property type="entry name" value="CARBOXY-TERMINAL PROCESSING PROTEASE CTPA"/>
    <property type="match status" value="1"/>
</dbReference>
<name>A0ABN4V473_9BACT</name>
<dbReference type="SUPFAM" id="SSF52096">
    <property type="entry name" value="ClpP/crotonase"/>
    <property type="match status" value="1"/>
</dbReference>
<organism evidence="2 3">
    <name type="scientific">Thermosipho melanesiensis</name>
    <dbReference type="NCBI Taxonomy" id="46541"/>
    <lineage>
        <taxon>Bacteria</taxon>
        <taxon>Thermotogati</taxon>
        <taxon>Thermotogota</taxon>
        <taxon>Thermotogae</taxon>
        <taxon>Thermotogales</taxon>
        <taxon>Fervidobacteriaceae</taxon>
        <taxon>Thermosipho</taxon>
    </lineage>
</organism>
<sequence length="428" mass="49996">MVAAKIEPEKLQRDFEFIITLLKEAYIDPYELVESPEFTKIVDSVRKKLDKPMDSFEFFKAVSPIFHYLNDYHCNIEFPISYDFQIFPMTLYVVNDNIYVVFSLVDDIPVKSKVLAIDGIPSAQIIKEFEQYTNTRENTSLKEREISRRINLIPTFWNKRSVEIEFEYDGFTKREKVSAVTIREYRRKVQKSEKSKLPYEFERKGSIGILRIWSFKFKGNLFADFREFLNEVFEKNKDMTDLVIDIRRNFGGRLRIVFEVLGHFVDKRLFVKHKVKVKNSKYNDQEALARVGVRYDKNAEGKIIETTSSWVITPRNPVFKGRVWVLVDNGIASAAIIFVDIVQKYGIGKIVGEKPVYSPNLTSEGTEHYLPNVKTYVFIPGSLYIFCPQSNRIIPDYELVITTEEKLEWLTGSSDPVLERAIEIIENN</sequence>
<evidence type="ECO:0000259" key="1">
    <source>
        <dbReference type="SMART" id="SM00245"/>
    </source>
</evidence>